<protein>
    <submittedName>
        <fullName evidence="6">PTS lactose/cellobiose transporter subunit IIA</fullName>
    </submittedName>
</protein>
<dbReference type="PIRSF" id="PIRSF000699">
    <property type="entry name" value="PTS_IILac_III"/>
    <property type="match status" value="1"/>
</dbReference>
<gene>
    <name evidence="6" type="ORF">LMF89_14480</name>
</gene>
<keyword evidence="7" id="KW-1185">Reference proteome</keyword>
<evidence type="ECO:0000256" key="3">
    <source>
        <dbReference type="ARBA" id="ARBA00022679"/>
    </source>
</evidence>
<evidence type="ECO:0000256" key="5">
    <source>
        <dbReference type="PROSITE-ProRule" id="PRU00418"/>
    </source>
</evidence>
<evidence type="ECO:0000313" key="7">
    <source>
        <dbReference type="Proteomes" id="UP001165492"/>
    </source>
</evidence>
<keyword evidence="2" id="KW-0762">Sugar transport</keyword>
<feature type="modified residue" description="Phosphohistidine; by HPr" evidence="5">
    <location>
        <position position="75"/>
    </location>
</feature>
<keyword evidence="3" id="KW-0808">Transferase</keyword>
<dbReference type="EMBL" id="JAJHJB010000019">
    <property type="protein sequence ID" value="MCC5466554.1"/>
    <property type="molecule type" value="Genomic_DNA"/>
</dbReference>
<keyword evidence="4" id="KW-0598">Phosphotransferase system</keyword>
<proteinExistence type="predicted"/>
<accession>A0ABS8HX56</accession>
<dbReference type="RefSeq" id="WP_007955143.1">
    <property type="nucleotide sequence ID" value="NZ_JAJHJB010000019.1"/>
</dbReference>
<reference evidence="6" key="1">
    <citation type="submission" date="2021-11" db="EMBL/GenBank/DDBJ databases">
        <title>Description of a new species Pelosinus isolated from the bottom sediments of Lake Baikal.</title>
        <authorList>
            <person name="Zakharyuk A."/>
        </authorList>
    </citation>
    <scope>NUCLEOTIDE SEQUENCE</scope>
    <source>
        <strain evidence="6">Bkl1</strain>
    </source>
</reference>
<dbReference type="InterPro" id="IPR003188">
    <property type="entry name" value="PTS_IIA_lac/cel"/>
</dbReference>
<dbReference type="PANTHER" id="PTHR34382:SF7">
    <property type="entry name" value="PTS SYSTEM N,N'-DIACETYLCHITOBIOSE-SPECIFIC EIIA COMPONENT"/>
    <property type="match status" value="1"/>
</dbReference>
<comment type="caution">
    <text evidence="6">The sequence shown here is derived from an EMBL/GenBank/DDBJ whole genome shotgun (WGS) entry which is preliminary data.</text>
</comment>
<dbReference type="SUPFAM" id="SSF46973">
    <property type="entry name" value="Enzyme IIa from lactose specific PTS, IIa-lac"/>
    <property type="match status" value="1"/>
</dbReference>
<keyword evidence="1" id="KW-0813">Transport</keyword>
<dbReference type="Proteomes" id="UP001165492">
    <property type="component" value="Unassembled WGS sequence"/>
</dbReference>
<dbReference type="Gene3D" id="1.20.58.80">
    <property type="entry name" value="Phosphotransferase system, lactose/cellobiose-type IIA subunit"/>
    <property type="match status" value="1"/>
</dbReference>
<dbReference type="CDD" id="cd00215">
    <property type="entry name" value="PTS_IIA_lac"/>
    <property type="match status" value="1"/>
</dbReference>
<evidence type="ECO:0000256" key="1">
    <source>
        <dbReference type="ARBA" id="ARBA00022448"/>
    </source>
</evidence>
<dbReference type="InterPro" id="IPR036542">
    <property type="entry name" value="PTS_IIA_lac/cel_sf"/>
</dbReference>
<dbReference type="Pfam" id="PF02255">
    <property type="entry name" value="PTS_IIA"/>
    <property type="match status" value="1"/>
</dbReference>
<evidence type="ECO:0000256" key="2">
    <source>
        <dbReference type="ARBA" id="ARBA00022597"/>
    </source>
</evidence>
<organism evidence="6 7">
    <name type="scientific">Pelosinus baikalensis</name>
    <dbReference type="NCBI Taxonomy" id="2892015"/>
    <lineage>
        <taxon>Bacteria</taxon>
        <taxon>Bacillati</taxon>
        <taxon>Bacillota</taxon>
        <taxon>Negativicutes</taxon>
        <taxon>Selenomonadales</taxon>
        <taxon>Sporomusaceae</taxon>
        <taxon>Pelosinus</taxon>
    </lineage>
</organism>
<dbReference type="PANTHER" id="PTHR34382">
    <property type="entry name" value="PTS SYSTEM N,N'-DIACETYLCHITOBIOSE-SPECIFIC EIIA COMPONENT"/>
    <property type="match status" value="1"/>
</dbReference>
<evidence type="ECO:0000313" key="6">
    <source>
        <dbReference type="EMBL" id="MCC5466554.1"/>
    </source>
</evidence>
<sequence>MDKEQIVFTIILHAGNARSYCFEALALAREGKHTEASARLGKATQELKKAHSMQFDLLQAEANGEKQEMSLLLIHAQDHLMNASLAKDLIKELISMVREKQLSSVGMNNVEQGE</sequence>
<evidence type="ECO:0000256" key="4">
    <source>
        <dbReference type="ARBA" id="ARBA00022683"/>
    </source>
</evidence>
<dbReference type="PROSITE" id="PS51095">
    <property type="entry name" value="PTS_EIIA_TYPE_3"/>
    <property type="match status" value="1"/>
</dbReference>
<name>A0ABS8HX56_9FIRM</name>